<evidence type="ECO:0000313" key="1">
    <source>
        <dbReference type="EMBL" id="MFD1015686.1"/>
    </source>
</evidence>
<dbReference type="Proteomes" id="UP001597086">
    <property type="component" value="Unassembled WGS sequence"/>
</dbReference>
<reference evidence="2" key="1">
    <citation type="journal article" date="2019" name="Int. J. Syst. Evol. Microbiol.">
        <title>The Global Catalogue of Microorganisms (GCM) 10K type strain sequencing project: providing services to taxonomists for standard genome sequencing and annotation.</title>
        <authorList>
            <consortium name="The Broad Institute Genomics Platform"/>
            <consortium name="The Broad Institute Genome Sequencing Center for Infectious Disease"/>
            <person name="Wu L."/>
            <person name="Ma J."/>
        </authorList>
    </citation>
    <scope>NUCLEOTIDE SEQUENCE [LARGE SCALE GENOMIC DNA]</scope>
    <source>
        <strain evidence="2">CCUG 56098</strain>
    </source>
</reference>
<dbReference type="EMBL" id="JBHTKM010000051">
    <property type="protein sequence ID" value="MFD1015686.1"/>
    <property type="molecule type" value="Genomic_DNA"/>
</dbReference>
<organism evidence="1 2">
    <name type="scientific">Winogradskyella rapida</name>
    <dbReference type="NCBI Taxonomy" id="549701"/>
    <lineage>
        <taxon>Bacteria</taxon>
        <taxon>Pseudomonadati</taxon>
        <taxon>Bacteroidota</taxon>
        <taxon>Flavobacteriia</taxon>
        <taxon>Flavobacteriales</taxon>
        <taxon>Flavobacteriaceae</taxon>
        <taxon>Winogradskyella</taxon>
    </lineage>
</organism>
<dbReference type="RefSeq" id="WP_386115664.1">
    <property type="nucleotide sequence ID" value="NZ_JBHTKM010000051.1"/>
</dbReference>
<evidence type="ECO:0000313" key="2">
    <source>
        <dbReference type="Proteomes" id="UP001597086"/>
    </source>
</evidence>
<comment type="caution">
    <text evidence="1">The sequence shown here is derived from an EMBL/GenBank/DDBJ whole genome shotgun (WGS) entry which is preliminary data.</text>
</comment>
<accession>A0ABW3KQ76</accession>
<sequence>MLNAKGELPPFNSKKVDKYCDELLKVLNDEEKAIKAFKKCIKIIDNSDFDKTDKQDVKLVSKTKNLIDYLTK</sequence>
<gene>
    <name evidence="1" type="ORF">ACFQ13_07150</name>
</gene>
<proteinExistence type="predicted"/>
<protein>
    <submittedName>
        <fullName evidence="1">Uncharacterized protein</fullName>
    </submittedName>
</protein>
<keyword evidence="2" id="KW-1185">Reference proteome</keyword>
<name>A0ABW3KQ76_9FLAO</name>